<keyword evidence="3 5" id="KW-0863">Zinc-finger</keyword>
<accession>A0A9N9XCZ8</accession>
<protein>
    <submittedName>
        <fullName evidence="9">Uncharacterized protein</fullName>
    </submittedName>
</protein>
<evidence type="ECO:0000256" key="3">
    <source>
        <dbReference type="ARBA" id="ARBA00022771"/>
    </source>
</evidence>
<evidence type="ECO:0000256" key="4">
    <source>
        <dbReference type="ARBA" id="ARBA00022833"/>
    </source>
</evidence>
<dbReference type="SMART" id="SM00595">
    <property type="entry name" value="MADF"/>
    <property type="match status" value="1"/>
</dbReference>
<dbReference type="SMART" id="SM00355">
    <property type="entry name" value="ZnF_C2H2"/>
    <property type="match status" value="9"/>
</dbReference>
<reference evidence="9" key="1">
    <citation type="submission" date="2022-01" db="EMBL/GenBank/DDBJ databases">
        <authorList>
            <person name="King R."/>
        </authorList>
    </citation>
    <scope>NUCLEOTIDE SEQUENCE</scope>
</reference>
<dbReference type="GO" id="GO:0005634">
    <property type="term" value="C:nucleus"/>
    <property type="evidence" value="ECO:0007669"/>
    <property type="project" value="TreeGrafter"/>
</dbReference>
<feature type="domain" description="C2H2-type" evidence="7">
    <location>
        <begin position="357"/>
        <end position="384"/>
    </location>
</feature>
<evidence type="ECO:0000259" key="7">
    <source>
        <dbReference type="PROSITE" id="PS50157"/>
    </source>
</evidence>
<evidence type="ECO:0000313" key="10">
    <source>
        <dbReference type="Proteomes" id="UP001153709"/>
    </source>
</evidence>
<proteinExistence type="predicted"/>
<feature type="domain" description="C2H2-type" evidence="7">
    <location>
        <begin position="580"/>
        <end position="608"/>
    </location>
</feature>
<dbReference type="PROSITE" id="PS50157">
    <property type="entry name" value="ZINC_FINGER_C2H2_2"/>
    <property type="match status" value="7"/>
</dbReference>
<feature type="domain" description="C2H2-type" evidence="7">
    <location>
        <begin position="524"/>
        <end position="552"/>
    </location>
</feature>
<feature type="domain" description="C2H2-type" evidence="7">
    <location>
        <begin position="555"/>
        <end position="582"/>
    </location>
</feature>
<dbReference type="OrthoDB" id="6077919at2759"/>
<feature type="domain" description="MADF" evidence="8">
    <location>
        <begin position="12"/>
        <end position="105"/>
    </location>
</feature>
<feature type="domain" description="C2H2-type" evidence="7">
    <location>
        <begin position="438"/>
        <end position="466"/>
    </location>
</feature>
<evidence type="ECO:0000256" key="1">
    <source>
        <dbReference type="ARBA" id="ARBA00022723"/>
    </source>
</evidence>
<dbReference type="Gene3D" id="3.30.160.60">
    <property type="entry name" value="Classic Zinc Finger"/>
    <property type="match status" value="6"/>
</dbReference>
<evidence type="ECO:0000313" key="9">
    <source>
        <dbReference type="EMBL" id="CAG9836690.1"/>
    </source>
</evidence>
<evidence type="ECO:0000256" key="6">
    <source>
        <dbReference type="SAM" id="MobiDB-lite"/>
    </source>
</evidence>
<sequence length="613" mass="70857">MSLSWSNEETFKFIELYQSQPSIWDPQHDKHKDKNKVMDAWNHIADTIQIPVSELKKKKESLMAAFRMNFKRKQDSIRSRMRGEEIYKPIWIFYDAMEVFLGGVYKGKPIIEGESISLSHGQKTAASGEMKEQEIGISNGAKTNIETKNTKVPIPVQRRREVRLPDLEKAEKEMANAFNTLNQVMLNKEQKIEDDCDLYGRLFANKLRKYSEIERQEIMYEIDGLLLRRLHNYSSNSVSSQIIVDKPHASSSTASYVCPSPSSPYLINRPLSSNSSHNSEDNKSMLFENGILPKLELVENSNEATNNEDSNEDTSETHNVTTTVTELDEPDTHQKENQSVDQDILNKVHDRIKITRLRCETCNLSFSDKNSFTVHNRKHEKTKCDICGRLVRSDNMKRHIRLHTAGPSVCSICGATFKNFDCLRCHVFHYHKHTAQQYICEECGRGFRMKHSFLLHKKKVHVGIKNFKCSTCGKAFFTNTTLLKHVRMTHEKLRPHVCGYCSTGFSSKYALKTHRRQHTNEKPFVCYYCSEGFKQRVSLRSHLKSKHGIEEAKEFFCKTCEKGFATSYALSIHERLHETKKCEICSESFAVDEYLTNHLREVHQVEAETKQDS</sequence>
<dbReference type="PROSITE" id="PS00028">
    <property type="entry name" value="ZINC_FINGER_C2H2_1"/>
    <property type="match status" value="7"/>
</dbReference>
<dbReference type="Pfam" id="PF10545">
    <property type="entry name" value="MADF_DNA_bdg"/>
    <property type="match status" value="1"/>
</dbReference>
<evidence type="ECO:0000256" key="5">
    <source>
        <dbReference type="PROSITE-ProRule" id="PRU00042"/>
    </source>
</evidence>
<dbReference type="GO" id="GO:0000981">
    <property type="term" value="F:DNA-binding transcription factor activity, RNA polymerase II-specific"/>
    <property type="evidence" value="ECO:0007669"/>
    <property type="project" value="TreeGrafter"/>
</dbReference>
<dbReference type="GO" id="GO:0000977">
    <property type="term" value="F:RNA polymerase II transcription regulatory region sequence-specific DNA binding"/>
    <property type="evidence" value="ECO:0007669"/>
    <property type="project" value="TreeGrafter"/>
</dbReference>
<dbReference type="PANTHER" id="PTHR24379">
    <property type="entry name" value="KRAB AND ZINC FINGER DOMAIN-CONTAINING"/>
    <property type="match status" value="1"/>
</dbReference>
<dbReference type="PROSITE" id="PS51029">
    <property type="entry name" value="MADF"/>
    <property type="match status" value="1"/>
</dbReference>
<organism evidence="9 10">
    <name type="scientific">Diabrotica balteata</name>
    <name type="common">Banded cucumber beetle</name>
    <dbReference type="NCBI Taxonomy" id="107213"/>
    <lineage>
        <taxon>Eukaryota</taxon>
        <taxon>Metazoa</taxon>
        <taxon>Ecdysozoa</taxon>
        <taxon>Arthropoda</taxon>
        <taxon>Hexapoda</taxon>
        <taxon>Insecta</taxon>
        <taxon>Pterygota</taxon>
        <taxon>Neoptera</taxon>
        <taxon>Endopterygota</taxon>
        <taxon>Coleoptera</taxon>
        <taxon>Polyphaga</taxon>
        <taxon>Cucujiformia</taxon>
        <taxon>Chrysomeloidea</taxon>
        <taxon>Chrysomelidae</taxon>
        <taxon>Galerucinae</taxon>
        <taxon>Diabroticina</taxon>
        <taxon>Diabroticites</taxon>
        <taxon>Diabrotica</taxon>
    </lineage>
</organism>
<dbReference type="InterPro" id="IPR006578">
    <property type="entry name" value="MADF-dom"/>
</dbReference>
<dbReference type="InterPro" id="IPR036236">
    <property type="entry name" value="Znf_C2H2_sf"/>
</dbReference>
<dbReference type="EMBL" id="OU898281">
    <property type="protein sequence ID" value="CAG9836690.1"/>
    <property type="molecule type" value="Genomic_DNA"/>
</dbReference>
<dbReference type="PANTHER" id="PTHR24379:SF127">
    <property type="entry name" value="BLOODY FINGERS-RELATED"/>
    <property type="match status" value="1"/>
</dbReference>
<feature type="domain" description="C2H2-type" evidence="7">
    <location>
        <begin position="496"/>
        <end position="523"/>
    </location>
</feature>
<dbReference type="SUPFAM" id="SSF57667">
    <property type="entry name" value="beta-beta-alpha zinc fingers"/>
    <property type="match status" value="4"/>
</dbReference>
<evidence type="ECO:0000256" key="2">
    <source>
        <dbReference type="ARBA" id="ARBA00022737"/>
    </source>
</evidence>
<keyword evidence="2" id="KW-0677">Repeat</keyword>
<feature type="domain" description="C2H2-type" evidence="7">
    <location>
        <begin position="467"/>
        <end position="495"/>
    </location>
</feature>
<keyword evidence="4" id="KW-0862">Zinc</keyword>
<dbReference type="InterPro" id="IPR013087">
    <property type="entry name" value="Znf_C2H2_type"/>
</dbReference>
<feature type="region of interest" description="Disordered" evidence="6">
    <location>
        <begin position="301"/>
        <end position="338"/>
    </location>
</feature>
<dbReference type="Proteomes" id="UP001153709">
    <property type="component" value="Chromosome 6"/>
</dbReference>
<keyword evidence="10" id="KW-1185">Reference proteome</keyword>
<keyword evidence="1" id="KW-0479">Metal-binding</keyword>
<dbReference type="AlphaFoldDB" id="A0A9N9XCZ8"/>
<gene>
    <name evidence="9" type="ORF">DIABBA_LOCUS9759</name>
</gene>
<dbReference type="Pfam" id="PF00096">
    <property type="entry name" value="zf-C2H2"/>
    <property type="match status" value="5"/>
</dbReference>
<evidence type="ECO:0000259" key="8">
    <source>
        <dbReference type="PROSITE" id="PS51029"/>
    </source>
</evidence>
<dbReference type="GO" id="GO:0008270">
    <property type="term" value="F:zinc ion binding"/>
    <property type="evidence" value="ECO:0007669"/>
    <property type="project" value="UniProtKB-KW"/>
</dbReference>
<name>A0A9N9XCZ8_DIABA</name>